<reference evidence="2 3" key="1">
    <citation type="submission" date="2018-06" db="EMBL/GenBank/DDBJ databases">
        <authorList>
            <consortium name="Pathogen Informatics"/>
            <person name="Doyle S."/>
        </authorList>
    </citation>
    <scope>NUCLEOTIDE SEQUENCE [LARGE SCALE GENOMIC DNA]</scope>
    <source>
        <strain evidence="2 3">NCTC13316</strain>
    </source>
</reference>
<evidence type="ECO:0008006" key="4">
    <source>
        <dbReference type="Google" id="ProtNLM"/>
    </source>
</evidence>
<proteinExistence type="predicted"/>
<gene>
    <name evidence="2" type="ORF">NCTC13316_01624</name>
</gene>
<evidence type="ECO:0000256" key="1">
    <source>
        <dbReference type="SAM" id="Phobius"/>
    </source>
</evidence>
<protein>
    <recommendedName>
        <fullName evidence="4">Transmembrane protein</fullName>
    </recommendedName>
</protein>
<organism evidence="2 3">
    <name type="scientific">Legionella busanensis</name>
    <dbReference type="NCBI Taxonomy" id="190655"/>
    <lineage>
        <taxon>Bacteria</taxon>
        <taxon>Pseudomonadati</taxon>
        <taxon>Pseudomonadota</taxon>
        <taxon>Gammaproteobacteria</taxon>
        <taxon>Legionellales</taxon>
        <taxon>Legionellaceae</taxon>
        <taxon>Legionella</taxon>
    </lineage>
</organism>
<sequence length="273" mass="30573">MSYGKYLNKFSSLFFFLGFATAKLQLLPFYFFSFITSIFSLACYLTGYLLWLVASFINPHSDKHSGFWYGFTSFTTQHKVAATLGAAAIICFFIALTSPFVAIPAVWLYAAGNTFWCIAEYHKWKHPPQDQEYSAKRQANYLQYALLTTATSFVTALSITFSMIFPLSGFAILTSAAIISLIFSIQSLNAWASVNLSKDKPDCPLTESYLQMVENLNIAKSEIAQAPKQEKTSSEKSTPHKPLFIDEACLYLTNISANEINIQIEPSTTYSLN</sequence>
<feature type="transmembrane region" description="Helical" evidence="1">
    <location>
        <begin position="32"/>
        <end position="57"/>
    </location>
</feature>
<dbReference type="RefSeq" id="WP_115331159.1">
    <property type="nucleotide sequence ID" value="NZ_CAAAHP010000001.1"/>
</dbReference>
<evidence type="ECO:0000313" key="2">
    <source>
        <dbReference type="EMBL" id="STX51529.1"/>
    </source>
</evidence>
<dbReference type="Proteomes" id="UP000254794">
    <property type="component" value="Unassembled WGS sequence"/>
</dbReference>
<dbReference type="OrthoDB" id="5651454at2"/>
<feature type="transmembrane region" description="Helical" evidence="1">
    <location>
        <begin position="170"/>
        <end position="191"/>
    </location>
</feature>
<keyword evidence="1" id="KW-0472">Membrane</keyword>
<feature type="transmembrane region" description="Helical" evidence="1">
    <location>
        <begin position="141"/>
        <end position="164"/>
    </location>
</feature>
<keyword evidence="1" id="KW-1133">Transmembrane helix</keyword>
<name>A0A378JMW1_9GAMM</name>
<dbReference type="EMBL" id="UGOD01000001">
    <property type="protein sequence ID" value="STX51529.1"/>
    <property type="molecule type" value="Genomic_DNA"/>
</dbReference>
<keyword evidence="3" id="KW-1185">Reference proteome</keyword>
<keyword evidence="1" id="KW-0812">Transmembrane</keyword>
<evidence type="ECO:0000313" key="3">
    <source>
        <dbReference type="Proteomes" id="UP000254794"/>
    </source>
</evidence>
<accession>A0A378JMW1</accession>
<dbReference type="AlphaFoldDB" id="A0A378JMW1"/>